<dbReference type="Gene3D" id="1.20.245.10">
    <property type="entry name" value="Lipoxygenase-1, Domain 5"/>
    <property type="match status" value="1"/>
</dbReference>
<name>A0A0F4GAR6_9PEZI</name>
<dbReference type="Proteomes" id="UP000033647">
    <property type="component" value="Unassembled WGS sequence"/>
</dbReference>
<dbReference type="InterPro" id="IPR013819">
    <property type="entry name" value="LipOase_C"/>
</dbReference>
<feature type="domain" description="Lipoxygenase" evidence="1">
    <location>
        <begin position="1"/>
        <end position="208"/>
    </location>
</feature>
<dbReference type="GO" id="GO:0046872">
    <property type="term" value="F:metal ion binding"/>
    <property type="evidence" value="ECO:0007669"/>
    <property type="project" value="InterPro"/>
</dbReference>
<protein>
    <recommendedName>
        <fullName evidence="1">Lipoxygenase domain-containing protein</fullName>
    </recommendedName>
</protein>
<keyword evidence="3" id="KW-1185">Reference proteome</keyword>
<dbReference type="OrthoDB" id="407298at2759"/>
<reference evidence="2 3" key="1">
    <citation type="submission" date="2015-03" db="EMBL/GenBank/DDBJ databases">
        <title>RNA-seq based gene annotation and comparative genomics of four Zymoseptoria species reveal species-specific pathogenicity related genes and transposable element activity.</title>
        <authorList>
            <person name="Grandaubert J."/>
            <person name="Bhattacharyya A."/>
            <person name="Stukenbrock E.H."/>
        </authorList>
    </citation>
    <scope>NUCLEOTIDE SEQUENCE [LARGE SCALE GENOMIC DNA]</scope>
    <source>
        <strain evidence="2 3">Zb18110</strain>
    </source>
</reference>
<dbReference type="GO" id="GO:0016702">
    <property type="term" value="F:oxidoreductase activity, acting on single donors with incorporation of molecular oxygen, incorporation of two atoms of oxygen"/>
    <property type="evidence" value="ECO:0007669"/>
    <property type="project" value="InterPro"/>
</dbReference>
<accession>A0A0F4GAR6</accession>
<dbReference type="STRING" id="1047168.A0A0F4GAR6"/>
<proteinExistence type="predicted"/>
<comment type="caution">
    <text evidence="2">The sequence shown here is derived from an EMBL/GenBank/DDBJ whole genome shotgun (WGS) entry which is preliminary data.</text>
</comment>
<gene>
    <name evidence="2" type="ORF">TI39_contig4338g00008</name>
</gene>
<dbReference type="EMBL" id="LAFY01004297">
    <property type="protein sequence ID" value="KJX93315.1"/>
    <property type="molecule type" value="Genomic_DNA"/>
</dbReference>
<sequence>MPRESPTAFTGTYCESYYDPADANALDDDPELQAWMTEAIAAQVIDFPAPSTLRNVSDLADLMAHIGFIVSVAQHTVNTNELLTGSGVLPFHTSALWQPVHEQKGVHDVVPFLPKFDAALATIDLCARFSRPKFVGTNRTLLHMFEGEELMRRSNPAVRAANEAFMKTISAQSNVVSGRATVSDGLSQGRPFLWQIMDPDVIPWNVAI</sequence>
<evidence type="ECO:0000313" key="3">
    <source>
        <dbReference type="Proteomes" id="UP000033647"/>
    </source>
</evidence>
<evidence type="ECO:0000313" key="2">
    <source>
        <dbReference type="EMBL" id="KJX93315.1"/>
    </source>
</evidence>
<dbReference type="SUPFAM" id="SSF48484">
    <property type="entry name" value="Lipoxigenase"/>
    <property type="match status" value="1"/>
</dbReference>
<organism evidence="2 3">
    <name type="scientific">Zymoseptoria brevis</name>
    <dbReference type="NCBI Taxonomy" id="1047168"/>
    <lineage>
        <taxon>Eukaryota</taxon>
        <taxon>Fungi</taxon>
        <taxon>Dikarya</taxon>
        <taxon>Ascomycota</taxon>
        <taxon>Pezizomycotina</taxon>
        <taxon>Dothideomycetes</taxon>
        <taxon>Dothideomycetidae</taxon>
        <taxon>Mycosphaerellales</taxon>
        <taxon>Mycosphaerellaceae</taxon>
        <taxon>Zymoseptoria</taxon>
    </lineage>
</organism>
<evidence type="ECO:0000259" key="1">
    <source>
        <dbReference type="PROSITE" id="PS51393"/>
    </source>
</evidence>
<dbReference type="AlphaFoldDB" id="A0A0F4GAR6"/>
<dbReference type="InterPro" id="IPR036226">
    <property type="entry name" value="LipOase_C_sf"/>
</dbReference>
<dbReference type="PROSITE" id="PS51393">
    <property type="entry name" value="LIPOXYGENASE_3"/>
    <property type="match status" value="1"/>
</dbReference>